<dbReference type="GeneID" id="97217309"/>
<dbReference type="AlphaFoldDB" id="A0A248TKE8"/>
<protein>
    <recommendedName>
        <fullName evidence="3">STAS domain-containing protein</fullName>
    </recommendedName>
</protein>
<dbReference type="Proteomes" id="UP000215137">
    <property type="component" value="Chromosome"/>
</dbReference>
<dbReference type="InterPro" id="IPR036513">
    <property type="entry name" value="STAS_dom_sf"/>
</dbReference>
<keyword evidence="2" id="KW-1185">Reference proteome</keyword>
<proteinExistence type="predicted"/>
<accession>A0A248TKE8</accession>
<evidence type="ECO:0000313" key="1">
    <source>
        <dbReference type="EMBL" id="ASV68686.1"/>
    </source>
</evidence>
<gene>
    <name evidence="1" type="ORF">CKF48_16180</name>
</gene>
<sequence>MKKATIHVNEASKIVNMSVAGQMTMEDAKLFVEEYVAKIGPINGPDYDLFVDCTEMKLLSQELSDNLTEVMKMYKETGFKKVIYTIKENVVLKMQLARVARNAGLLQASVEEA</sequence>
<reference evidence="1 2" key="1">
    <citation type="submission" date="2017-08" db="EMBL/GenBank/DDBJ databases">
        <title>Complete Genome Sequence of Bacillus kochii Oregon-R-modENCODE STRAIN BDGP4, isolated from Drosophila melanogaster gut.</title>
        <authorList>
            <person name="Wan K.H."/>
            <person name="Yu C."/>
            <person name="Park S."/>
            <person name="Hammonds A.S."/>
            <person name="Booth B.W."/>
            <person name="Celniker S.E."/>
        </authorList>
    </citation>
    <scope>NUCLEOTIDE SEQUENCE [LARGE SCALE GENOMIC DNA]</scope>
    <source>
        <strain evidence="1 2">BDGP4</strain>
    </source>
</reference>
<name>A0A248TKE8_9BACI</name>
<dbReference type="KEGG" id="bko:CKF48_16180"/>
<dbReference type="OrthoDB" id="2867965at2"/>
<evidence type="ECO:0008006" key="3">
    <source>
        <dbReference type="Google" id="ProtNLM"/>
    </source>
</evidence>
<dbReference type="SUPFAM" id="SSF52091">
    <property type="entry name" value="SpoIIaa-like"/>
    <property type="match status" value="1"/>
</dbReference>
<dbReference type="RefSeq" id="WP_095372256.1">
    <property type="nucleotide sequence ID" value="NZ_CANMJM010000001.1"/>
</dbReference>
<evidence type="ECO:0000313" key="2">
    <source>
        <dbReference type="Proteomes" id="UP000215137"/>
    </source>
</evidence>
<organism evidence="1 2">
    <name type="scientific">Cytobacillus kochii</name>
    <dbReference type="NCBI Taxonomy" id="859143"/>
    <lineage>
        <taxon>Bacteria</taxon>
        <taxon>Bacillati</taxon>
        <taxon>Bacillota</taxon>
        <taxon>Bacilli</taxon>
        <taxon>Bacillales</taxon>
        <taxon>Bacillaceae</taxon>
        <taxon>Cytobacillus</taxon>
    </lineage>
</organism>
<dbReference type="EMBL" id="CP022983">
    <property type="protein sequence ID" value="ASV68686.1"/>
    <property type="molecule type" value="Genomic_DNA"/>
</dbReference>